<proteinExistence type="predicted"/>
<name>A0AAI8VPK9_9PEZI</name>
<feature type="compositionally biased region" description="Basic residues" evidence="1">
    <location>
        <begin position="31"/>
        <end position="40"/>
    </location>
</feature>
<sequence length="113" mass="12735">MIDHSRDNEPIVYDNDHLGGSDHEDVEKPLPHHGRLRRAGLPRPGFSLTDNWSSIEELNVDEQKEDSTDNVAIDDGDDLVWTQYLAETTGVIIPMGQGIDHDMQIRVFARGDD</sequence>
<feature type="compositionally biased region" description="Basic and acidic residues" evidence="1">
    <location>
        <begin position="1"/>
        <end position="30"/>
    </location>
</feature>
<dbReference type="AlphaFoldDB" id="A0AAI8VPK9"/>
<feature type="region of interest" description="Disordered" evidence="1">
    <location>
        <begin position="1"/>
        <end position="42"/>
    </location>
</feature>
<gene>
    <name evidence="2" type="ORF">KHLLAP_LOCUS8875</name>
</gene>
<reference evidence="2" key="1">
    <citation type="submission" date="2023-10" db="EMBL/GenBank/DDBJ databases">
        <authorList>
            <person name="Hackl T."/>
        </authorList>
    </citation>
    <scope>NUCLEOTIDE SEQUENCE</scope>
</reference>
<dbReference type="EMBL" id="CAUWAG010000011">
    <property type="protein sequence ID" value="CAJ2508407.1"/>
    <property type="molecule type" value="Genomic_DNA"/>
</dbReference>
<evidence type="ECO:0000256" key="1">
    <source>
        <dbReference type="SAM" id="MobiDB-lite"/>
    </source>
</evidence>
<organism evidence="2 3">
    <name type="scientific">Anthostomella pinea</name>
    <dbReference type="NCBI Taxonomy" id="933095"/>
    <lineage>
        <taxon>Eukaryota</taxon>
        <taxon>Fungi</taxon>
        <taxon>Dikarya</taxon>
        <taxon>Ascomycota</taxon>
        <taxon>Pezizomycotina</taxon>
        <taxon>Sordariomycetes</taxon>
        <taxon>Xylariomycetidae</taxon>
        <taxon>Xylariales</taxon>
        <taxon>Xylariaceae</taxon>
        <taxon>Anthostomella</taxon>
    </lineage>
</organism>
<keyword evidence="3" id="KW-1185">Reference proteome</keyword>
<evidence type="ECO:0000313" key="2">
    <source>
        <dbReference type="EMBL" id="CAJ2508407.1"/>
    </source>
</evidence>
<evidence type="ECO:0000313" key="3">
    <source>
        <dbReference type="Proteomes" id="UP001295740"/>
    </source>
</evidence>
<accession>A0AAI8VPK9</accession>
<comment type="caution">
    <text evidence="2">The sequence shown here is derived from an EMBL/GenBank/DDBJ whole genome shotgun (WGS) entry which is preliminary data.</text>
</comment>
<dbReference type="Proteomes" id="UP001295740">
    <property type="component" value="Unassembled WGS sequence"/>
</dbReference>
<protein>
    <submittedName>
        <fullName evidence="2">Uu.00g134330.m01.CDS01</fullName>
    </submittedName>
</protein>